<keyword evidence="1" id="KW-1133">Transmembrane helix</keyword>
<organism evidence="2 3">
    <name type="scientific">Chryseobacterium shigense</name>
    <dbReference type="NCBI Taxonomy" id="297244"/>
    <lineage>
        <taxon>Bacteria</taxon>
        <taxon>Pseudomonadati</taxon>
        <taxon>Bacteroidota</taxon>
        <taxon>Flavobacteriia</taxon>
        <taxon>Flavobacteriales</taxon>
        <taxon>Weeksellaceae</taxon>
        <taxon>Chryseobacterium group</taxon>
        <taxon>Chryseobacterium</taxon>
    </lineage>
</organism>
<dbReference type="RefSeq" id="WP_184162863.1">
    <property type="nucleotide sequence ID" value="NZ_JACHLC010000002.1"/>
</dbReference>
<dbReference type="Proteomes" id="UP000589738">
    <property type="component" value="Unassembled WGS sequence"/>
</dbReference>
<evidence type="ECO:0000313" key="3">
    <source>
        <dbReference type="Proteomes" id="UP000589738"/>
    </source>
</evidence>
<dbReference type="AlphaFoldDB" id="A0A841NIK6"/>
<feature type="transmembrane region" description="Helical" evidence="1">
    <location>
        <begin position="152"/>
        <end position="173"/>
    </location>
</feature>
<keyword evidence="1" id="KW-0812">Transmembrane</keyword>
<feature type="transmembrane region" description="Helical" evidence="1">
    <location>
        <begin position="210"/>
        <end position="233"/>
    </location>
</feature>
<accession>A0A841NIK6</accession>
<feature type="transmembrane region" description="Helical" evidence="1">
    <location>
        <begin position="240"/>
        <end position="258"/>
    </location>
</feature>
<keyword evidence="3" id="KW-1185">Reference proteome</keyword>
<feature type="transmembrane region" description="Helical" evidence="1">
    <location>
        <begin position="122"/>
        <end position="140"/>
    </location>
</feature>
<reference evidence="2 3" key="1">
    <citation type="submission" date="2020-08" db="EMBL/GenBank/DDBJ databases">
        <title>Functional genomics of gut bacteria from endangered species of beetles.</title>
        <authorList>
            <person name="Carlos-Shanley C."/>
        </authorList>
    </citation>
    <scope>NUCLEOTIDE SEQUENCE [LARGE SCALE GENOMIC DNA]</scope>
    <source>
        <strain evidence="2 3">S00136</strain>
    </source>
</reference>
<feature type="transmembrane region" description="Helical" evidence="1">
    <location>
        <begin position="304"/>
        <end position="325"/>
    </location>
</feature>
<evidence type="ECO:0000313" key="2">
    <source>
        <dbReference type="EMBL" id="MBB6371099.1"/>
    </source>
</evidence>
<name>A0A841NIK6_9FLAO</name>
<gene>
    <name evidence="2" type="ORF">HNP36_002175</name>
</gene>
<dbReference type="EMBL" id="JACHLC010000002">
    <property type="protein sequence ID" value="MBB6371099.1"/>
    <property type="molecule type" value="Genomic_DNA"/>
</dbReference>
<evidence type="ECO:0000256" key="1">
    <source>
        <dbReference type="SAM" id="Phobius"/>
    </source>
</evidence>
<sequence>MSLIRTDYFLSPYQTGKWVLEVSGTHFIINDDTKKLIDILSTSQNYKEAATHFNSDFESNDFSEIEFAGFTEKVFEEIPIFNHSVTETKEPKSFIKFQKELLKPSVAGKTASFITFLFNKKLFWITFSLLVVLQVIIMINTPLSSFTNISPVWVVVIYTSTMFLHELGHIAACRKFTGKNGEIGFGIYFIFPVLYSNISSVWHADKQERVITNLAGIYMQLLCMLILYGIYLLTHDASSLYLAYFIACYCLLQVFPFIRSDGYWLLSDLTSTSNLLQKSESEVKRFITKPFSWLKEKREKKGFLLGYGFFNYAILIYFITTQLIFNWEKILYFPVYIINTIKQIFTFQFDKITFDSGLITVIIFYILVFNYANNFIKNISASPDKKRGH</sequence>
<feature type="transmembrane region" description="Helical" evidence="1">
    <location>
        <begin position="185"/>
        <end position="204"/>
    </location>
</feature>
<comment type="caution">
    <text evidence="2">The sequence shown here is derived from an EMBL/GenBank/DDBJ whole genome shotgun (WGS) entry which is preliminary data.</text>
</comment>
<protein>
    <recommendedName>
        <fullName evidence="4">Peptide zinc metalloprotease protein</fullName>
    </recommendedName>
</protein>
<evidence type="ECO:0008006" key="4">
    <source>
        <dbReference type="Google" id="ProtNLM"/>
    </source>
</evidence>
<proteinExistence type="predicted"/>
<keyword evidence="1" id="KW-0472">Membrane</keyword>
<feature type="transmembrane region" description="Helical" evidence="1">
    <location>
        <begin position="352"/>
        <end position="372"/>
    </location>
</feature>